<name>A0A2S5KVR1_9PROT</name>
<organism evidence="3 4">
    <name type="scientific">Proteobacteria bacterium 228</name>
    <dbReference type="NCBI Taxonomy" id="2083153"/>
    <lineage>
        <taxon>Bacteria</taxon>
        <taxon>Pseudomonadati</taxon>
        <taxon>Pseudomonadota</taxon>
    </lineage>
</organism>
<evidence type="ECO:0000313" key="3">
    <source>
        <dbReference type="EMBL" id="PPC78599.1"/>
    </source>
</evidence>
<evidence type="ECO:0000256" key="1">
    <source>
        <dbReference type="SAM" id="Phobius"/>
    </source>
</evidence>
<feature type="transmembrane region" description="Helical" evidence="1">
    <location>
        <begin position="214"/>
        <end position="235"/>
    </location>
</feature>
<proteinExistence type="predicted"/>
<feature type="transmembrane region" description="Helical" evidence="1">
    <location>
        <begin position="182"/>
        <end position="202"/>
    </location>
</feature>
<comment type="caution">
    <text evidence="3">The sequence shown here is derived from an EMBL/GenBank/DDBJ whole genome shotgun (WGS) entry which is preliminary data.</text>
</comment>
<evidence type="ECO:0000313" key="4">
    <source>
        <dbReference type="Proteomes" id="UP000238196"/>
    </source>
</evidence>
<dbReference type="AlphaFoldDB" id="A0A2S5KVR1"/>
<dbReference type="Pfam" id="PF14219">
    <property type="entry name" value="DUF4328"/>
    <property type="match status" value="1"/>
</dbReference>
<gene>
    <name evidence="3" type="ORF">C4K68_03560</name>
</gene>
<dbReference type="EMBL" id="PRLP01000012">
    <property type="protein sequence ID" value="PPC78599.1"/>
    <property type="molecule type" value="Genomic_DNA"/>
</dbReference>
<protein>
    <recommendedName>
        <fullName evidence="2">DUF4328 domain-containing protein</fullName>
    </recommendedName>
</protein>
<dbReference type="Proteomes" id="UP000238196">
    <property type="component" value="Unassembled WGS sequence"/>
</dbReference>
<dbReference type="InterPro" id="IPR025565">
    <property type="entry name" value="DUF4328"/>
</dbReference>
<reference evidence="3 4" key="1">
    <citation type="submission" date="2018-02" db="EMBL/GenBank/DDBJ databases">
        <title>novel marine gammaproteobacteria from coastal saline agro ecosystem.</title>
        <authorList>
            <person name="Krishnan R."/>
            <person name="Ramesh Kumar N."/>
        </authorList>
    </citation>
    <scope>NUCLEOTIDE SEQUENCE [LARGE SCALE GENOMIC DNA]</scope>
    <source>
        <strain evidence="3 4">228</strain>
    </source>
</reference>
<feature type="domain" description="DUF4328" evidence="2">
    <location>
        <begin position="104"/>
        <end position="238"/>
    </location>
</feature>
<keyword evidence="1" id="KW-0472">Membrane</keyword>
<feature type="transmembrane region" description="Helical" evidence="1">
    <location>
        <begin position="146"/>
        <end position="162"/>
    </location>
</feature>
<evidence type="ECO:0000259" key="2">
    <source>
        <dbReference type="Pfam" id="PF14219"/>
    </source>
</evidence>
<sequence length="251" mass="28080">MPELIQGGSMSIRQDQVTDSTWTIGFDDKEERSGDALMDGAGERYRTLTTWLRGSLWLCGMVALLSFGCNLCLLLFLHGLEEGTVAEGDGMYLLVDKVIALKTLGAPVSILVTSFASVLSLRWFYLSHGFGRQHGLRLQQPARSTVMFYFIPVLNLWKPYLALREVFNEAVPCSGSRWLLPVWWGCWVLFQSLSWLAFRLVQDTDELVALMDMLLARLLADGAALPLLIMFMLVVRRLGTALLAMPSRAAN</sequence>
<keyword evidence="1" id="KW-0812">Transmembrane</keyword>
<keyword evidence="1" id="KW-1133">Transmembrane helix</keyword>
<dbReference type="OrthoDB" id="4174975at2"/>
<accession>A0A2S5KVR1</accession>
<feature type="transmembrane region" description="Helical" evidence="1">
    <location>
        <begin position="99"/>
        <end position="125"/>
    </location>
</feature>
<feature type="transmembrane region" description="Helical" evidence="1">
    <location>
        <begin position="56"/>
        <end position="79"/>
    </location>
</feature>